<sequence length="61" mass="6753">MSTLFGSRRQKGQATLEYAIAGSVLVMALFVVEFDGKTAAQFLAEAVRVFYKNLSYFLSLP</sequence>
<evidence type="ECO:0000313" key="2">
    <source>
        <dbReference type="EMBL" id="MDL5031332.1"/>
    </source>
</evidence>
<proteinExistence type="predicted"/>
<evidence type="ECO:0000313" key="3">
    <source>
        <dbReference type="Proteomes" id="UP001238603"/>
    </source>
</evidence>
<comment type="caution">
    <text evidence="2">The sequence shown here is derived from an EMBL/GenBank/DDBJ whole genome shotgun (WGS) entry which is preliminary data.</text>
</comment>
<evidence type="ECO:0000256" key="1">
    <source>
        <dbReference type="SAM" id="Phobius"/>
    </source>
</evidence>
<feature type="transmembrane region" description="Helical" evidence="1">
    <location>
        <begin position="12"/>
        <end position="32"/>
    </location>
</feature>
<organism evidence="2 3">
    <name type="scientific">Roseateles subflavus</name>
    <dbReference type="NCBI Taxonomy" id="3053353"/>
    <lineage>
        <taxon>Bacteria</taxon>
        <taxon>Pseudomonadati</taxon>
        <taxon>Pseudomonadota</taxon>
        <taxon>Betaproteobacteria</taxon>
        <taxon>Burkholderiales</taxon>
        <taxon>Sphaerotilaceae</taxon>
        <taxon>Roseateles</taxon>
    </lineage>
</organism>
<reference evidence="2 3" key="1">
    <citation type="submission" date="2023-06" db="EMBL/GenBank/DDBJ databases">
        <title>Pelomonas sp. APW6 16S ribosomal RNA gene genome sequencing and assembly.</title>
        <authorList>
            <person name="Woo H."/>
        </authorList>
    </citation>
    <scope>NUCLEOTIDE SEQUENCE [LARGE SCALE GENOMIC DNA]</scope>
    <source>
        <strain evidence="2 3">APW6</strain>
    </source>
</reference>
<keyword evidence="1" id="KW-0472">Membrane</keyword>
<dbReference type="Proteomes" id="UP001238603">
    <property type="component" value="Unassembled WGS sequence"/>
</dbReference>
<protein>
    <recommendedName>
        <fullName evidence="4">Flp family type IVb pilin</fullName>
    </recommendedName>
</protein>
<keyword evidence="1" id="KW-0812">Transmembrane</keyword>
<gene>
    <name evidence="2" type="ORF">QRD43_05365</name>
</gene>
<name>A0ABT7LGC0_9BURK</name>
<dbReference type="EMBL" id="JASVDS010000001">
    <property type="protein sequence ID" value="MDL5031332.1"/>
    <property type="molecule type" value="Genomic_DNA"/>
</dbReference>
<keyword evidence="1" id="KW-1133">Transmembrane helix</keyword>
<evidence type="ECO:0008006" key="4">
    <source>
        <dbReference type="Google" id="ProtNLM"/>
    </source>
</evidence>
<keyword evidence="3" id="KW-1185">Reference proteome</keyword>
<accession>A0ABT7LGC0</accession>
<dbReference type="RefSeq" id="WP_285981440.1">
    <property type="nucleotide sequence ID" value="NZ_JASVDS010000001.1"/>
</dbReference>